<name>A0A2G5CG12_AQUCA</name>
<keyword evidence="2" id="KW-0560">Oxidoreductase</keyword>
<dbReference type="InterPro" id="IPR023210">
    <property type="entry name" value="NADP_OxRdtase_dom"/>
</dbReference>
<sequence>MALHVSISNPSFLSVSGQNIRRVHYHSHSKQTIRAIASSEDLVTLSTSGEDKINLGGSDLKVSKLGIGAWSWGDTSYWNNFEWDDRKLKAAKTAFDASIDSGITLIDTAEVYGAGFTGAINSETLLGRFIKERKEKDPTAEVVVATKYAALPWRLGRKSVLSALKDSLSRLGLSSVELYQLHWPGIWGNEGYIDGLGDAVEQGLVKAVGVSNYSEKRLRAAYKQLKSRGIPLASNQVNYSLIYRLPEENSVKATCDELGITLIAYSPIAQGVLTGKYTPENPPTGPRGRIYTPDFLTKLQPLLNRIKEIGQNYNKTPTQVVLNWLVAQENVVPIPGAKNAEQAKEFAGALGWRLTNDEVNELRSLASQTKPVIGFPVEKL</sequence>
<evidence type="ECO:0000256" key="2">
    <source>
        <dbReference type="ARBA" id="ARBA00023002"/>
    </source>
</evidence>
<evidence type="ECO:0000256" key="1">
    <source>
        <dbReference type="ARBA" id="ARBA00022857"/>
    </source>
</evidence>
<gene>
    <name evidence="4" type="ORF">AQUCO_05700145v1</name>
</gene>
<dbReference type="PROSITE" id="PS00062">
    <property type="entry name" value="ALDOKETO_REDUCTASE_2"/>
    <property type="match status" value="1"/>
</dbReference>
<organism evidence="4 5">
    <name type="scientific">Aquilegia coerulea</name>
    <name type="common">Rocky mountain columbine</name>
    <dbReference type="NCBI Taxonomy" id="218851"/>
    <lineage>
        <taxon>Eukaryota</taxon>
        <taxon>Viridiplantae</taxon>
        <taxon>Streptophyta</taxon>
        <taxon>Embryophyta</taxon>
        <taxon>Tracheophyta</taxon>
        <taxon>Spermatophyta</taxon>
        <taxon>Magnoliopsida</taxon>
        <taxon>Ranunculales</taxon>
        <taxon>Ranunculaceae</taxon>
        <taxon>Thalictroideae</taxon>
        <taxon>Aquilegia</taxon>
    </lineage>
</organism>
<dbReference type="InterPro" id="IPR036812">
    <property type="entry name" value="NAD(P)_OxRdtase_dom_sf"/>
</dbReference>
<dbReference type="EMBL" id="KZ305074">
    <property type="protein sequence ID" value="PIA30224.1"/>
    <property type="molecule type" value="Genomic_DNA"/>
</dbReference>
<reference evidence="4 5" key="1">
    <citation type="submission" date="2017-09" db="EMBL/GenBank/DDBJ databases">
        <title>WGS assembly of Aquilegia coerulea Goldsmith.</title>
        <authorList>
            <person name="Hodges S."/>
            <person name="Kramer E."/>
            <person name="Nordborg M."/>
            <person name="Tomkins J."/>
            <person name="Borevitz J."/>
            <person name="Derieg N."/>
            <person name="Yan J."/>
            <person name="Mihaltcheva S."/>
            <person name="Hayes R.D."/>
            <person name="Rokhsar D."/>
        </authorList>
    </citation>
    <scope>NUCLEOTIDE SEQUENCE [LARGE SCALE GENOMIC DNA]</scope>
    <source>
        <strain evidence="5">cv. Goldsmith</strain>
    </source>
</reference>
<dbReference type="CDD" id="cd19093">
    <property type="entry name" value="AKR_AtPLR-like"/>
    <property type="match status" value="1"/>
</dbReference>
<dbReference type="GO" id="GO:0016491">
    <property type="term" value="F:oxidoreductase activity"/>
    <property type="evidence" value="ECO:0007669"/>
    <property type="project" value="UniProtKB-KW"/>
</dbReference>
<evidence type="ECO:0000313" key="4">
    <source>
        <dbReference type="EMBL" id="PIA30224.1"/>
    </source>
</evidence>
<evidence type="ECO:0000313" key="5">
    <source>
        <dbReference type="Proteomes" id="UP000230069"/>
    </source>
</evidence>
<proteinExistence type="predicted"/>
<keyword evidence="1" id="KW-0521">NADP</keyword>
<dbReference type="Proteomes" id="UP000230069">
    <property type="component" value="Unassembled WGS sequence"/>
</dbReference>
<protein>
    <recommendedName>
        <fullName evidence="3">NADP-dependent oxidoreductase domain-containing protein</fullName>
    </recommendedName>
</protein>
<feature type="domain" description="NADP-dependent oxidoreductase" evidence="3">
    <location>
        <begin position="64"/>
        <end position="365"/>
    </location>
</feature>
<dbReference type="PANTHER" id="PTHR43625:SF88">
    <property type="entry name" value="OS07G0143000 PROTEIN"/>
    <property type="match status" value="1"/>
</dbReference>
<dbReference type="AlphaFoldDB" id="A0A2G5CG12"/>
<dbReference type="InterPro" id="IPR050791">
    <property type="entry name" value="Aldo-Keto_reductase"/>
</dbReference>
<dbReference type="Gene3D" id="3.20.20.100">
    <property type="entry name" value="NADP-dependent oxidoreductase domain"/>
    <property type="match status" value="1"/>
</dbReference>
<dbReference type="GO" id="GO:0005737">
    <property type="term" value="C:cytoplasm"/>
    <property type="evidence" value="ECO:0007669"/>
    <property type="project" value="TreeGrafter"/>
</dbReference>
<evidence type="ECO:0000259" key="3">
    <source>
        <dbReference type="Pfam" id="PF00248"/>
    </source>
</evidence>
<dbReference type="Pfam" id="PF00248">
    <property type="entry name" value="Aldo_ket_red"/>
    <property type="match status" value="1"/>
</dbReference>
<keyword evidence="5" id="KW-1185">Reference proteome</keyword>
<dbReference type="SUPFAM" id="SSF51430">
    <property type="entry name" value="NAD(P)-linked oxidoreductase"/>
    <property type="match status" value="1"/>
</dbReference>
<dbReference type="OrthoDB" id="37537at2759"/>
<dbReference type="InterPro" id="IPR018170">
    <property type="entry name" value="Aldo/ket_reductase_CS"/>
</dbReference>
<accession>A0A2G5CG12</accession>
<dbReference type="PANTHER" id="PTHR43625">
    <property type="entry name" value="AFLATOXIN B1 ALDEHYDE REDUCTASE"/>
    <property type="match status" value="1"/>
</dbReference>